<organism evidence="9 10">
    <name type="scientific">Roseburia lenta</name>
    <dbReference type="NCBI Taxonomy" id="2763061"/>
    <lineage>
        <taxon>Bacteria</taxon>
        <taxon>Bacillati</taxon>
        <taxon>Bacillota</taxon>
        <taxon>Clostridia</taxon>
        <taxon>Lachnospirales</taxon>
        <taxon>Lachnospiraceae</taxon>
        <taxon>Roseburia</taxon>
    </lineage>
</organism>
<evidence type="ECO:0000256" key="6">
    <source>
        <dbReference type="ARBA" id="ARBA00022989"/>
    </source>
</evidence>
<evidence type="ECO:0000256" key="5">
    <source>
        <dbReference type="ARBA" id="ARBA00022801"/>
    </source>
</evidence>
<evidence type="ECO:0000313" key="10">
    <source>
        <dbReference type="Proteomes" id="UP000643810"/>
    </source>
</evidence>
<evidence type="ECO:0000256" key="4">
    <source>
        <dbReference type="ARBA" id="ARBA00022692"/>
    </source>
</evidence>
<keyword evidence="10" id="KW-1185">Reference proteome</keyword>
<proteinExistence type="predicted"/>
<gene>
    <name evidence="9" type="primary">xrtG</name>
    <name evidence="9" type="ORF">H8R94_07740</name>
</gene>
<accession>A0ABR7GGR2</accession>
<comment type="caution">
    <text evidence="9">The sequence shown here is derived from an EMBL/GenBank/DDBJ whole genome shotgun (WGS) entry which is preliminary data.</text>
</comment>
<feature type="transmembrane region" description="Helical" evidence="8">
    <location>
        <begin position="126"/>
        <end position="149"/>
    </location>
</feature>
<dbReference type="Pfam" id="PF09721">
    <property type="entry name" value="Exosortase_EpsH"/>
    <property type="match status" value="1"/>
</dbReference>
<dbReference type="InterPro" id="IPR019127">
    <property type="entry name" value="Exosortase"/>
</dbReference>
<evidence type="ECO:0000256" key="7">
    <source>
        <dbReference type="ARBA" id="ARBA00023136"/>
    </source>
</evidence>
<protein>
    <submittedName>
        <fullName evidence="9">Exosortase family protein XrtG</fullName>
    </submittedName>
</protein>
<evidence type="ECO:0000256" key="3">
    <source>
        <dbReference type="ARBA" id="ARBA00022670"/>
    </source>
</evidence>
<feature type="transmembrane region" description="Helical" evidence="8">
    <location>
        <begin position="99"/>
        <end position="119"/>
    </location>
</feature>
<keyword evidence="4 8" id="KW-0812">Transmembrane</keyword>
<dbReference type="RefSeq" id="WP_118281409.1">
    <property type="nucleotide sequence ID" value="NZ_JACOPG010000003.1"/>
</dbReference>
<evidence type="ECO:0000256" key="8">
    <source>
        <dbReference type="SAM" id="Phobius"/>
    </source>
</evidence>
<sequence length="198" mass="22382">MKNIIGFVLIGVWIYIYYLMHKAQLKAWKYFWGACGLFIIMMVWVRPIMTQPLAEVVAAVAGVFGDITGMYTAFFKYGVLFVNAADGAITLQIDFECSGILEIMAYLALLVFFEAYNIFERIIVSVVGIFYIILANALRIAVICTIIYFNGIGAYHIAHTIVGRLVFYALTVILYFFVFTKAQIIRQKVGGFAYGHDK</sequence>
<dbReference type="InterPro" id="IPR017541">
    <property type="entry name" value="Exosort-XrtG"/>
</dbReference>
<keyword evidence="3" id="KW-0645">Protease</keyword>
<keyword evidence="6 8" id="KW-1133">Transmembrane helix</keyword>
<feature type="transmembrane region" description="Helical" evidence="8">
    <location>
        <begin position="5"/>
        <end position="21"/>
    </location>
</feature>
<dbReference type="NCBIfam" id="TIGR04178">
    <property type="entry name" value="exo_archaeo"/>
    <property type="match status" value="1"/>
</dbReference>
<keyword evidence="7 8" id="KW-0472">Membrane</keyword>
<dbReference type="Proteomes" id="UP000643810">
    <property type="component" value="Unassembled WGS sequence"/>
</dbReference>
<dbReference type="NCBIfam" id="TIGR03110">
    <property type="entry name" value="exosort_Gpos"/>
    <property type="match status" value="1"/>
</dbReference>
<name>A0ABR7GGR2_9FIRM</name>
<feature type="transmembrane region" description="Helical" evidence="8">
    <location>
        <begin position="155"/>
        <end position="178"/>
    </location>
</feature>
<comment type="subcellular location">
    <subcellularLocation>
        <location evidence="1">Cell membrane</location>
        <topology evidence="1">Multi-pass membrane protein</topology>
    </subcellularLocation>
</comment>
<reference evidence="9 10" key="1">
    <citation type="submission" date="2020-08" db="EMBL/GenBank/DDBJ databases">
        <title>Genome public.</title>
        <authorList>
            <person name="Liu C."/>
            <person name="Sun Q."/>
        </authorList>
    </citation>
    <scope>NUCLEOTIDE SEQUENCE [LARGE SCALE GENOMIC DNA]</scope>
    <source>
        <strain evidence="9 10">NSJ-9</strain>
    </source>
</reference>
<dbReference type="EMBL" id="JACOPG010000003">
    <property type="protein sequence ID" value="MBC5686487.1"/>
    <property type="molecule type" value="Genomic_DNA"/>
</dbReference>
<keyword evidence="5" id="KW-0378">Hydrolase</keyword>
<dbReference type="InterPro" id="IPR026392">
    <property type="entry name" value="Exo/Archaeosortase_dom"/>
</dbReference>
<keyword evidence="2" id="KW-1003">Cell membrane</keyword>
<evidence type="ECO:0000256" key="2">
    <source>
        <dbReference type="ARBA" id="ARBA00022475"/>
    </source>
</evidence>
<evidence type="ECO:0000256" key="1">
    <source>
        <dbReference type="ARBA" id="ARBA00004651"/>
    </source>
</evidence>
<feature type="transmembrane region" description="Helical" evidence="8">
    <location>
        <begin position="27"/>
        <end position="45"/>
    </location>
</feature>
<evidence type="ECO:0000313" key="9">
    <source>
        <dbReference type="EMBL" id="MBC5686487.1"/>
    </source>
</evidence>
<feature type="transmembrane region" description="Helical" evidence="8">
    <location>
        <begin position="57"/>
        <end position="79"/>
    </location>
</feature>